<comment type="caution">
    <text evidence="3">The sequence shown here is derived from an EMBL/GenBank/DDBJ whole genome shotgun (WGS) entry which is preliminary data.</text>
</comment>
<dbReference type="AlphaFoldDB" id="A0A2N6K2R8"/>
<dbReference type="GO" id="GO:0016787">
    <property type="term" value="F:hydrolase activity"/>
    <property type="evidence" value="ECO:0007669"/>
    <property type="project" value="UniProtKB-KW"/>
</dbReference>
<dbReference type="Pfam" id="PF00561">
    <property type="entry name" value="Abhydrolase_1"/>
    <property type="match status" value="1"/>
</dbReference>
<gene>
    <name evidence="3" type="ORF">CEN44_12760</name>
</gene>
<dbReference type="PANTHER" id="PTHR43798:SF31">
    <property type="entry name" value="AB HYDROLASE SUPERFAMILY PROTEIN YCLE"/>
    <property type="match status" value="1"/>
</dbReference>
<dbReference type="Proteomes" id="UP000235036">
    <property type="component" value="Unassembled WGS sequence"/>
</dbReference>
<dbReference type="GO" id="GO:0016020">
    <property type="term" value="C:membrane"/>
    <property type="evidence" value="ECO:0007669"/>
    <property type="project" value="TreeGrafter"/>
</dbReference>
<proteinExistence type="predicted"/>
<dbReference type="InterPro" id="IPR000073">
    <property type="entry name" value="AB_hydrolase_1"/>
</dbReference>
<dbReference type="InterPro" id="IPR000639">
    <property type="entry name" value="Epox_hydrolase-like"/>
</dbReference>
<sequence length="264" mass="29468">MPKALVNGIELFYNIHGTGEPLLLIAGFDSDSLSWSVLMPFLVKHYQVIRFDNRGVGQSSAPNSPYSIQQMAADTIALLEYLKISQVYVVGHSMGGQIAQELTLAQPEIVQSLILLSSWAKGDSKFQAIMELFGDLPSKLDPLLYQTTLLPWLFSDRFYATPGAIEQIVNQIRKYPFLPESYALYHQSRAILNSDTFERLASIEVPTLVMVGEQDIVTPIKFSEHLAQGIPNAELVILEQVGHACFIESPEIVAQEMLKFLTNH</sequence>
<dbReference type="PRINTS" id="PR00111">
    <property type="entry name" value="ABHYDROLASE"/>
</dbReference>
<organism evidence="3 4">
    <name type="scientific">Fischerella muscicola CCMEE 5323</name>
    <dbReference type="NCBI Taxonomy" id="2019572"/>
    <lineage>
        <taxon>Bacteria</taxon>
        <taxon>Bacillati</taxon>
        <taxon>Cyanobacteriota</taxon>
        <taxon>Cyanophyceae</taxon>
        <taxon>Nostocales</taxon>
        <taxon>Hapalosiphonaceae</taxon>
        <taxon>Fischerella</taxon>
    </lineage>
</organism>
<accession>A0A2N6K2R8</accession>
<keyword evidence="1 3" id="KW-0378">Hydrolase</keyword>
<protein>
    <submittedName>
        <fullName evidence="3">Alpha/beta hydrolase</fullName>
    </submittedName>
</protein>
<name>A0A2N6K2R8_FISMU</name>
<reference evidence="3 4" key="1">
    <citation type="submission" date="2017-08" db="EMBL/GenBank/DDBJ databases">
        <title>Genomes of Fischerella (Mastigocladus) sp. strains.</title>
        <authorList>
            <person name="Miller S.R."/>
        </authorList>
    </citation>
    <scope>NUCLEOTIDE SEQUENCE [LARGE SCALE GENOMIC DNA]</scope>
    <source>
        <strain evidence="3 4">CCMEE 5323</strain>
    </source>
</reference>
<evidence type="ECO:0000313" key="3">
    <source>
        <dbReference type="EMBL" id="PLZ89557.1"/>
    </source>
</evidence>
<dbReference type="InterPro" id="IPR050266">
    <property type="entry name" value="AB_hydrolase_sf"/>
</dbReference>
<dbReference type="EMBL" id="NRQW01000277">
    <property type="protein sequence ID" value="PLZ89557.1"/>
    <property type="molecule type" value="Genomic_DNA"/>
</dbReference>
<dbReference type="SUPFAM" id="SSF53474">
    <property type="entry name" value="alpha/beta-Hydrolases"/>
    <property type="match status" value="1"/>
</dbReference>
<dbReference type="PANTHER" id="PTHR43798">
    <property type="entry name" value="MONOACYLGLYCEROL LIPASE"/>
    <property type="match status" value="1"/>
</dbReference>
<dbReference type="RefSeq" id="WP_016865296.1">
    <property type="nucleotide sequence ID" value="NZ_CAWNVR010000376.1"/>
</dbReference>
<dbReference type="InterPro" id="IPR029058">
    <property type="entry name" value="AB_hydrolase_fold"/>
</dbReference>
<dbReference type="PRINTS" id="PR00412">
    <property type="entry name" value="EPOXHYDRLASE"/>
</dbReference>
<feature type="domain" description="AB hydrolase-1" evidence="2">
    <location>
        <begin position="21"/>
        <end position="250"/>
    </location>
</feature>
<evidence type="ECO:0000259" key="2">
    <source>
        <dbReference type="Pfam" id="PF00561"/>
    </source>
</evidence>
<keyword evidence="4" id="KW-1185">Reference proteome</keyword>
<evidence type="ECO:0000256" key="1">
    <source>
        <dbReference type="ARBA" id="ARBA00022801"/>
    </source>
</evidence>
<evidence type="ECO:0000313" key="4">
    <source>
        <dbReference type="Proteomes" id="UP000235036"/>
    </source>
</evidence>
<dbReference type="Gene3D" id="3.40.50.1820">
    <property type="entry name" value="alpha/beta hydrolase"/>
    <property type="match status" value="1"/>
</dbReference>